<keyword evidence="1" id="KW-0547">Nucleotide-binding</keyword>
<dbReference type="Gramene" id="GBG92397">
    <property type="protein sequence ID" value="GBG92397"/>
    <property type="gene ID" value="CBR_g55304"/>
</dbReference>
<keyword evidence="4" id="KW-0067">ATP-binding</keyword>
<feature type="region of interest" description="Disordered" evidence="5">
    <location>
        <begin position="514"/>
        <end position="537"/>
    </location>
</feature>
<accession>A0A388MCV9</accession>
<name>A0A388MCV9_CHABU</name>
<keyword evidence="2" id="KW-0378">Hydrolase</keyword>
<dbReference type="InterPro" id="IPR000212">
    <property type="entry name" value="DNA_helicase_UvrD/REP"/>
</dbReference>
<keyword evidence="8" id="KW-1185">Reference proteome</keyword>
<dbReference type="InterPro" id="IPR027417">
    <property type="entry name" value="P-loop_NTPase"/>
</dbReference>
<dbReference type="GO" id="GO:0005634">
    <property type="term" value="C:nucleus"/>
    <property type="evidence" value="ECO:0007669"/>
    <property type="project" value="TreeGrafter"/>
</dbReference>
<dbReference type="PANTHER" id="PTHR11070">
    <property type="entry name" value="UVRD / RECB / PCRA DNA HELICASE FAMILY MEMBER"/>
    <property type="match status" value="1"/>
</dbReference>
<dbReference type="PROSITE" id="PS51217">
    <property type="entry name" value="UVRD_HELICASE_CTER"/>
    <property type="match status" value="1"/>
</dbReference>
<protein>
    <recommendedName>
        <fullName evidence="6">UvrD-like helicase C-terminal domain-containing protein</fullName>
    </recommendedName>
</protein>
<evidence type="ECO:0000256" key="3">
    <source>
        <dbReference type="ARBA" id="ARBA00022806"/>
    </source>
</evidence>
<evidence type="ECO:0000313" key="8">
    <source>
        <dbReference type="Proteomes" id="UP000265515"/>
    </source>
</evidence>
<evidence type="ECO:0000256" key="5">
    <source>
        <dbReference type="SAM" id="MobiDB-lite"/>
    </source>
</evidence>
<dbReference type="PANTHER" id="PTHR11070:SF61">
    <property type="entry name" value="DNA 3'-5' HELICASE"/>
    <property type="match status" value="1"/>
</dbReference>
<evidence type="ECO:0000256" key="4">
    <source>
        <dbReference type="ARBA" id="ARBA00022840"/>
    </source>
</evidence>
<evidence type="ECO:0000256" key="1">
    <source>
        <dbReference type="ARBA" id="ARBA00022741"/>
    </source>
</evidence>
<dbReference type="Gene3D" id="1.10.486.10">
    <property type="entry name" value="PCRA, domain 4"/>
    <property type="match status" value="1"/>
</dbReference>
<dbReference type="GO" id="GO:0000725">
    <property type="term" value="P:recombinational repair"/>
    <property type="evidence" value="ECO:0007669"/>
    <property type="project" value="TreeGrafter"/>
</dbReference>
<dbReference type="EMBL" id="BFEA01001050">
    <property type="protein sequence ID" value="GBG92397.1"/>
    <property type="molecule type" value="Genomic_DNA"/>
</dbReference>
<dbReference type="CDD" id="cd18807">
    <property type="entry name" value="SF1_C_UvrD"/>
    <property type="match status" value="1"/>
</dbReference>
<dbReference type="GO" id="GO:0005524">
    <property type="term" value="F:ATP binding"/>
    <property type="evidence" value="ECO:0007669"/>
    <property type="project" value="UniProtKB-KW"/>
</dbReference>
<dbReference type="GO" id="GO:0003677">
    <property type="term" value="F:DNA binding"/>
    <property type="evidence" value="ECO:0007669"/>
    <property type="project" value="InterPro"/>
</dbReference>
<dbReference type="OrthoDB" id="1470711at2759"/>
<dbReference type="InterPro" id="IPR014017">
    <property type="entry name" value="DNA_helicase_UvrD-like_C"/>
</dbReference>
<dbReference type="Proteomes" id="UP000265515">
    <property type="component" value="Unassembled WGS sequence"/>
</dbReference>
<evidence type="ECO:0000313" key="7">
    <source>
        <dbReference type="EMBL" id="GBG92397.1"/>
    </source>
</evidence>
<dbReference type="STRING" id="69332.A0A388MCV9"/>
<reference evidence="7 8" key="1">
    <citation type="journal article" date="2018" name="Cell">
        <title>The Chara Genome: Secondary Complexity and Implications for Plant Terrestrialization.</title>
        <authorList>
            <person name="Nishiyama T."/>
            <person name="Sakayama H."/>
            <person name="Vries J.D."/>
            <person name="Buschmann H."/>
            <person name="Saint-Marcoux D."/>
            <person name="Ullrich K.K."/>
            <person name="Haas F.B."/>
            <person name="Vanderstraeten L."/>
            <person name="Becker D."/>
            <person name="Lang D."/>
            <person name="Vosolsobe S."/>
            <person name="Rombauts S."/>
            <person name="Wilhelmsson P.K.I."/>
            <person name="Janitza P."/>
            <person name="Kern R."/>
            <person name="Heyl A."/>
            <person name="Rumpler F."/>
            <person name="Villalobos L.I.A.C."/>
            <person name="Clay J.M."/>
            <person name="Skokan R."/>
            <person name="Toyoda A."/>
            <person name="Suzuki Y."/>
            <person name="Kagoshima H."/>
            <person name="Schijlen E."/>
            <person name="Tajeshwar N."/>
            <person name="Catarino B."/>
            <person name="Hetherington A.J."/>
            <person name="Saltykova A."/>
            <person name="Bonnot C."/>
            <person name="Breuninger H."/>
            <person name="Symeonidi A."/>
            <person name="Radhakrishnan G.V."/>
            <person name="Van Nieuwerburgh F."/>
            <person name="Deforce D."/>
            <person name="Chang C."/>
            <person name="Karol K.G."/>
            <person name="Hedrich R."/>
            <person name="Ulvskov P."/>
            <person name="Glockner G."/>
            <person name="Delwiche C.F."/>
            <person name="Petrasek J."/>
            <person name="Van de Peer Y."/>
            <person name="Friml J."/>
            <person name="Beilby M."/>
            <person name="Dolan L."/>
            <person name="Kohara Y."/>
            <person name="Sugano S."/>
            <person name="Fujiyama A."/>
            <person name="Delaux P.-M."/>
            <person name="Quint M."/>
            <person name="TheiBen G."/>
            <person name="Hagemann M."/>
            <person name="Harholt J."/>
            <person name="Dunand C."/>
            <person name="Zachgo S."/>
            <person name="Langdale J."/>
            <person name="Maumus F."/>
            <person name="Straeten D.V.D."/>
            <person name="Gould S.B."/>
            <person name="Rensing S.A."/>
        </authorList>
    </citation>
    <scope>NUCLEOTIDE SEQUENCE [LARGE SCALE GENOMIC DNA]</scope>
    <source>
        <strain evidence="7 8">S276</strain>
    </source>
</reference>
<evidence type="ECO:0000259" key="6">
    <source>
        <dbReference type="PROSITE" id="PS51217"/>
    </source>
</evidence>
<organism evidence="7 8">
    <name type="scientific">Chara braunii</name>
    <name type="common">Braun's stonewort</name>
    <dbReference type="NCBI Taxonomy" id="69332"/>
    <lineage>
        <taxon>Eukaryota</taxon>
        <taxon>Viridiplantae</taxon>
        <taxon>Streptophyta</taxon>
        <taxon>Charophyceae</taxon>
        <taxon>Charales</taxon>
        <taxon>Characeae</taxon>
        <taxon>Chara</taxon>
    </lineage>
</organism>
<proteinExistence type="predicted"/>
<dbReference type="AlphaFoldDB" id="A0A388MCV9"/>
<evidence type="ECO:0000256" key="2">
    <source>
        <dbReference type="ARBA" id="ARBA00022801"/>
    </source>
</evidence>
<dbReference type="SUPFAM" id="SSF52540">
    <property type="entry name" value="P-loop containing nucleoside triphosphate hydrolases"/>
    <property type="match status" value="1"/>
</dbReference>
<dbReference type="GO" id="GO:0043138">
    <property type="term" value="F:3'-5' DNA helicase activity"/>
    <property type="evidence" value="ECO:0007669"/>
    <property type="project" value="TreeGrafter"/>
</dbReference>
<feature type="domain" description="UvrD-like helicase C-terminal" evidence="6">
    <location>
        <begin position="1"/>
        <end position="300"/>
    </location>
</feature>
<sequence>MMTRNDAAQCAYVVDRIIVAANTQAREEGSTKPPYGAFAILYRRQVTGKLFQIEFRKRGIPFNVHGVAFYRRKIIRNVMAMLRAVLPGNNDQACRRVFKFLFSENKEESKKAVEYVEKVARAYNKKFLEAAQAIFGGKVSGTFTKRQLNQGKKTLAAIQTLCLQSLKEHSLSSFVGTVTKMIPQRAVFESKAVIDENGGKLLNEDSDPRSVFDYLMDDVASFLADHYVPCLLGNYDAMQQGDDQGHCKDGAQGEMKQTGCINAVRSFVDHVAARETENFRGIVRDNQNAVTLTTMHQSKGLEWDNVFVVKVNDGDVPLRRQDFGAPPESGGSLEEERRLLYVAMTRARCNLVLTFVMVDENRQILPRSPFIHELPRQLINWKLLCQLTAKHPDQSLEQEGMRPCGNSTNDIKRYQACQDPISRRAPGITAALPPNQARFSTDQVVGHPGDQGTDIKTGFEDEQQRKGAFVGHMISWHGGETNEESRSRTASAREIHENGTPKKHLGYFEECDEGSGRSLHAGPGAHRDGGGGGTGEAERIYGSDAFLQRSVRVV</sequence>
<dbReference type="Pfam" id="PF13361">
    <property type="entry name" value="UvrD_C"/>
    <property type="match status" value="2"/>
</dbReference>
<gene>
    <name evidence="7" type="ORF">CBR_g55304</name>
</gene>
<dbReference type="Gene3D" id="3.40.50.300">
    <property type="entry name" value="P-loop containing nucleotide triphosphate hydrolases"/>
    <property type="match status" value="2"/>
</dbReference>
<dbReference type="GO" id="GO:0016787">
    <property type="term" value="F:hydrolase activity"/>
    <property type="evidence" value="ECO:0007669"/>
    <property type="project" value="UniProtKB-KW"/>
</dbReference>
<keyword evidence="3" id="KW-0347">Helicase</keyword>
<comment type="caution">
    <text evidence="7">The sequence shown here is derived from an EMBL/GenBank/DDBJ whole genome shotgun (WGS) entry which is preliminary data.</text>
</comment>